<organism evidence="3 4">
    <name type="scientific">Desulforhopalus singaporensis</name>
    <dbReference type="NCBI Taxonomy" id="91360"/>
    <lineage>
        <taxon>Bacteria</taxon>
        <taxon>Pseudomonadati</taxon>
        <taxon>Thermodesulfobacteriota</taxon>
        <taxon>Desulfobulbia</taxon>
        <taxon>Desulfobulbales</taxon>
        <taxon>Desulfocapsaceae</taxon>
        <taxon>Desulforhopalus</taxon>
    </lineage>
</organism>
<evidence type="ECO:0000313" key="4">
    <source>
        <dbReference type="Proteomes" id="UP000199073"/>
    </source>
</evidence>
<name>A0A1H0SEK6_9BACT</name>
<dbReference type="RefSeq" id="WP_092223572.1">
    <property type="nucleotide sequence ID" value="NZ_FNJI01000018.1"/>
</dbReference>
<accession>A0A1H0SEK6</accession>
<dbReference type="PANTHER" id="PTHR30373">
    <property type="entry name" value="UPF0603 PROTEIN YGCG"/>
    <property type="match status" value="1"/>
</dbReference>
<evidence type="ECO:0000256" key="1">
    <source>
        <dbReference type="SAM" id="Phobius"/>
    </source>
</evidence>
<keyword evidence="1" id="KW-0472">Membrane</keyword>
<keyword evidence="4" id="KW-1185">Reference proteome</keyword>
<dbReference type="AlphaFoldDB" id="A0A1H0SEK6"/>
<dbReference type="STRING" id="91360.SAMN05660330_02636"/>
<dbReference type="PANTHER" id="PTHR30373:SF8">
    <property type="entry name" value="BLL7265 PROTEIN"/>
    <property type="match status" value="1"/>
</dbReference>
<feature type="domain" description="TPM" evidence="2">
    <location>
        <begin position="113"/>
        <end position="194"/>
    </location>
</feature>
<evidence type="ECO:0000313" key="3">
    <source>
        <dbReference type="EMBL" id="SDP39658.1"/>
    </source>
</evidence>
<feature type="transmembrane region" description="Helical" evidence="1">
    <location>
        <begin position="48"/>
        <end position="71"/>
    </location>
</feature>
<gene>
    <name evidence="3" type="ORF">SAMN05660330_02636</name>
</gene>
<dbReference type="Proteomes" id="UP000199073">
    <property type="component" value="Unassembled WGS sequence"/>
</dbReference>
<dbReference type="OrthoDB" id="5825388at2"/>
<protein>
    <submittedName>
        <fullName evidence="3">Putative membrane protein</fullName>
    </submittedName>
</protein>
<evidence type="ECO:0000259" key="2">
    <source>
        <dbReference type="Pfam" id="PF04536"/>
    </source>
</evidence>
<proteinExistence type="predicted"/>
<dbReference type="InterPro" id="IPR007621">
    <property type="entry name" value="TPM_dom"/>
</dbReference>
<keyword evidence="1" id="KW-1133">Transmembrane helix</keyword>
<dbReference type="EMBL" id="FNJI01000018">
    <property type="protein sequence ID" value="SDP39658.1"/>
    <property type="molecule type" value="Genomic_DNA"/>
</dbReference>
<dbReference type="Pfam" id="PF04536">
    <property type="entry name" value="TPM_phosphatase"/>
    <property type="match status" value="1"/>
</dbReference>
<dbReference type="Gene3D" id="3.10.310.50">
    <property type="match status" value="1"/>
</dbReference>
<feature type="transmembrane region" description="Helical" evidence="1">
    <location>
        <begin position="77"/>
        <end position="95"/>
    </location>
</feature>
<keyword evidence="1" id="KW-0812">Transmembrane</keyword>
<sequence>MKKLAEQFLSQHEREKITETVQRMEQVTSGEIVPMVVTASHNYPTASVAGGLFLTIPLALLLTSLLGSTLWLGSQNMWLFLAFSAILFFPFRYLVSKNVTLTRMFLPGSQVQEEVEEAAITAFYGEGLYRTRDENGILVFVSVLERKVWILADRGINEKIEPDLWQDIVAELTRGIKTGKQGEALCQAITQVGNVLQDHFPIKEDDTDELRNIIIG</sequence>
<reference evidence="3 4" key="1">
    <citation type="submission" date="2016-10" db="EMBL/GenBank/DDBJ databases">
        <authorList>
            <person name="de Groot N.N."/>
        </authorList>
    </citation>
    <scope>NUCLEOTIDE SEQUENCE [LARGE SCALE GENOMIC DNA]</scope>
    <source>
        <strain evidence="3 4">DSM 12130</strain>
    </source>
</reference>